<reference evidence="1" key="1">
    <citation type="submission" date="2022-03" db="EMBL/GenBank/DDBJ databases">
        <authorList>
            <person name="Alioto T."/>
            <person name="Alioto T."/>
            <person name="Gomez Garrido J."/>
        </authorList>
    </citation>
    <scope>NUCLEOTIDE SEQUENCE</scope>
</reference>
<organism evidence="1 2">
    <name type="scientific">Pelobates cultripes</name>
    <name type="common">Western spadefoot toad</name>
    <dbReference type="NCBI Taxonomy" id="61616"/>
    <lineage>
        <taxon>Eukaryota</taxon>
        <taxon>Metazoa</taxon>
        <taxon>Chordata</taxon>
        <taxon>Craniata</taxon>
        <taxon>Vertebrata</taxon>
        <taxon>Euteleostomi</taxon>
        <taxon>Amphibia</taxon>
        <taxon>Batrachia</taxon>
        <taxon>Anura</taxon>
        <taxon>Pelobatoidea</taxon>
        <taxon>Pelobatidae</taxon>
        <taxon>Pelobates</taxon>
    </lineage>
</organism>
<evidence type="ECO:0000313" key="2">
    <source>
        <dbReference type="Proteomes" id="UP001295444"/>
    </source>
</evidence>
<name>A0AAD1S017_PELCU</name>
<dbReference type="Proteomes" id="UP001295444">
    <property type="component" value="Chromosome 04"/>
</dbReference>
<evidence type="ECO:0000313" key="1">
    <source>
        <dbReference type="EMBL" id="CAH2282368.1"/>
    </source>
</evidence>
<dbReference type="EMBL" id="OW240915">
    <property type="protein sequence ID" value="CAH2282368.1"/>
    <property type="molecule type" value="Genomic_DNA"/>
</dbReference>
<gene>
    <name evidence="1" type="ORF">PECUL_23A047861</name>
</gene>
<accession>A0AAD1S017</accession>
<dbReference type="AlphaFoldDB" id="A0AAD1S017"/>
<protein>
    <submittedName>
        <fullName evidence="1">Uncharacterized protein</fullName>
    </submittedName>
</protein>
<sequence length="123" mass="13836">MTGLRVPVSPYRPRLSLFPLVQLERTYMPVHMSAFRSQLRSVGLHEAAEAGDGSHPNLGRAMSRLFGRFADFLGIRIQTTIADEVCRSLSGILKGFRGEQTKIVSLSRPVNTVPWIRDYYSNN</sequence>
<keyword evidence="2" id="KW-1185">Reference proteome</keyword>
<proteinExistence type="predicted"/>